<name>A0ABU9TT56_9GAMM</name>
<dbReference type="RefSeq" id="WP_342854535.1">
    <property type="nucleotide sequence ID" value="NZ_JBBMRA010000009.1"/>
</dbReference>
<evidence type="ECO:0000313" key="2">
    <source>
        <dbReference type="Proteomes" id="UP001449225"/>
    </source>
</evidence>
<organism evidence="1 2">
    <name type="scientific">Neptuniibacter pectenicola</name>
    <dbReference type="NCBI Taxonomy" id="1806669"/>
    <lineage>
        <taxon>Bacteria</taxon>
        <taxon>Pseudomonadati</taxon>
        <taxon>Pseudomonadota</taxon>
        <taxon>Gammaproteobacteria</taxon>
        <taxon>Oceanospirillales</taxon>
        <taxon>Oceanospirillaceae</taxon>
        <taxon>Neptuniibacter</taxon>
    </lineage>
</organism>
<sequence>MKVSGFTFLKNGSTLGYPFVESIRSALPLCDEFIIALGRCDDDTAALLNQIDDPKIRIIHTTWNDKMQDRGYVYGQQKMIAHFNCTGDWALYIEGDEVLHENEIESIRNNMEKYLDDPDTEAFYFDFYHFYGRPDQVGISGYRRAPRIIRNSIRSYAPDGLFFVVLDKNKRGRYPKARHAGGNIYHYGHVRNVAKMQEKINQVSQYWNEKPAPFPGYGDIDPAVLRPFKGTHPAVVNDWLKTDAEWEFTPNPSYKLTKRDKKVRLKLKIEDMFGLEISKKHYTDLDK</sequence>
<proteinExistence type="predicted"/>
<keyword evidence="2" id="KW-1185">Reference proteome</keyword>
<dbReference type="InterPro" id="IPR029044">
    <property type="entry name" value="Nucleotide-diphossugar_trans"/>
</dbReference>
<protein>
    <submittedName>
        <fullName evidence="1">Glycosyltransferase</fullName>
    </submittedName>
</protein>
<comment type="caution">
    <text evidence="1">The sequence shown here is derived from an EMBL/GenBank/DDBJ whole genome shotgun (WGS) entry which is preliminary data.</text>
</comment>
<dbReference type="SUPFAM" id="SSF53448">
    <property type="entry name" value="Nucleotide-diphospho-sugar transferases"/>
    <property type="match status" value="1"/>
</dbReference>
<dbReference type="Gene3D" id="3.90.550.10">
    <property type="entry name" value="Spore Coat Polysaccharide Biosynthesis Protein SpsA, Chain A"/>
    <property type="match status" value="1"/>
</dbReference>
<accession>A0ABU9TT56</accession>
<dbReference type="EMBL" id="JBBMRA010000009">
    <property type="protein sequence ID" value="MEM5536900.1"/>
    <property type="molecule type" value="Genomic_DNA"/>
</dbReference>
<evidence type="ECO:0000313" key="1">
    <source>
        <dbReference type="EMBL" id="MEM5536900.1"/>
    </source>
</evidence>
<gene>
    <name evidence="1" type="ORF">WNY58_10910</name>
</gene>
<reference evidence="1 2" key="1">
    <citation type="submission" date="2024-03" db="EMBL/GenBank/DDBJ databases">
        <title>Community enrichment and isolation of bacterial strains for fucoidan degradation.</title>
        <authorList>
            <person name="Sichert A."/>
        </authorList>
    </citation>
    <scope>NUCLEOTIDE SEQUENCE [LARGE SCALE GENOMIC DNA]</scope>
    <source>
        <strain evidence="1 2">AS76</strain>
    </source>
</reference>
<dbReference type="Proteomes" id="UP001449225">
    <property type="component" value="Unassembled WGS sequence"/>
</dbReference>